<sequence length="92" mass="9705">MMSQESDRATFPHHSTPSKPPDTTSGTPPSTQKPPAPRPCTSSVVREISAGPPSGNGLLIKLEPLYSPPKVLCSSSPLSPSPQTSFQDDVLH</sequence>
<gene>
    <name evidence="2" type="ORF">PGTUg99_015931</name>
</gene>
<feature type="compositionally biased region" description="Basic and acidic residues" evidence="1">
    <location>
        <begin position="1"/>
        <end position="10"/>
    </location>
</feature>
<accession>A0A5B0Q8L4</accession>
<evidence type="ECO:0000313" key="3">
    <source>
        <dbReference type="Proteomes" id="UP000325313"/>
    </source>
</evidence>
<name>A0A5B0Q8L4_PUCGR</name>
<feature type="compositionally biased region" description="Low complexity" evidence="1">
    <location>
        <begin position="68"/>
        <end position="85"/>
    </location>
</feature>
<proteinExistence type="predicted"/>
<dbReference type="Proteomes" id="UP000325313">
    <property type="component" value="Unassembled WGS sequence"/>
</dbReference>
<evidence type="ECO:0000313" key="2">
    <source>
        <dbReference type="EMBL" id="KAA1109521.1"/>
    </source>
</evidence>
<organism evidence="2 3">
    <name type="scientific">Puccinia graminis f. sp. tritici</name>
    <dbReference type="NCBI Taxonomy" id="56615"/>
    <lineage>
        <taxon>Eukaryota</taxon>
        <taxon>Fungi</taxon>
        <taxon>Dikarya</taxon>
        <taxon>Basidiomycota</taxon>
        <taxon>Pucciniomycotina</taxon>
        <taxon>Pucciniomycetes</taxon>
        <taxon>Pucciniales</taxon>
        <taxon>Pucciniaceae</taxon>
        <taxon>Puccinia</taxon>
    </lineage>
</organism>
<comment type="caution">
    <text evidence="2">The sequence shown here is derived from an EMBL/GenBank/DDBJ whole genome shotgun (WGS) entry which is preliminary data.</text>
</comment>
<dbReference type="AlphaFoldDB" id="A0A5B0Q8L4"/>
<feature type="compositionally biased region" description="Low complexity" evidence="1">
    <location>
        <begin position="15"/>
        <end position="30"/>
    </location>
</feature>
<protein>
    <submittedName>
        <fullName evidence="2">Uncharacterized protein</fullName>
    </submittedName>
</protein>
<feature type="region of interest" description="Disordered" evidence="1">
    <location>
        <begin position="1"/>
        <end position="92"/>
    </location>
</feature>
<dbReference type="EMBL" id="VDEP01000304">
    <property type="protein sequence ID" value="KAA1109521.1"/>
    <property type="molecule type" value="Genomic_DNA"/>
</dbReference>
<evidence type="ECO:0000256" key="1">
    <source>
        <dbReference type="SAM" id="MobiDB-lite"/>
    </source>
</evidence>
<reference evidence="2 3" key="1">
    <citation type="submission" date="2019-05" db="EMBL/GenBank/DDBJ databases">
        <title>Emergence of the Ug99 lineage of the wheat stem rust pathogen through somatic hybridization.</title>
        <authorList>
            <person name="Li F."/>
            <person name="Upadhyaya N.M."/>
            <person name="Sperschneider J."/>
            <person name="Matny O."/>
            <person name="Nguyen-Phuc H."/>
            <person name="Mago R."/>
            <person name="Raley C."/>
            <person name="Miller M.E."/>
            <person name="Silverstein K.A.T."/>
            <person name="Henningsen E."/>
            <person name="Hirsch C.D."/>
            <person name="Visser B."/>
            <person name="Pretorius Z.A."/>
            <person name="Steffenson B.J."/>
            <person name="Schwessinger B."/>
            <person name="Dodds P.N."/>
            <person name="Figueroa M."/>
        </authorList>
    </citation>
    <scope>NUCLEOTIDE SEQUENCE [LARGE SCALE GENOMIC DNA]</scope>
    <source>
        <strain evidence="2 3">Ug99</strain>
    </source>
</reference>